<evidence type="ECO:0000313" key="3">
    <source>
        <dbReference type="EMBL" id="DAD73171.1"/>
    </source>
</evidence>
<protein>
    <submittedName>
        <fullName evidence="3">Minor structural protein</fullName>
    </submittedName>
</protein>
<feature type="compositionally biased region" description="Basic and acidic residues" evidence="2">
    <location>
        <begin position="160"/>
        <end position="171"/>
    </location>
</feature>
<feature type="region of interest" description="Disordered" evidence="2">
    <location>
        <begin position="156"/>
        <end position="194"/>
    </location>
</feature>
<keyword evidence="1" id="KW-0175">Coiled coil</keyword>
<dbReference type="GO" id="GO:0019069">
    <property type="term" value="P:viral capsid assembly"/>
    <property type="evidence" value="ECO:0007669"/>
    <property type="project" value="InterPro"/>
</dbReference>
<organism evidence="3">
    <name type="scientific">Myoviridae sp. ct25F5</name>
    <dbReference type="NCBI Taxonomy" id="2826604"/>
    <lineage>
        <taxon>Viruses</taxon>
        <taxon>Duplodnaviria</taxon>
        <taxon>Heunggongvirae</taxon>
        <taxon>Uroviricota</taxon>
        <taxon>Caudoviricetes</taxon>
    </lineage>
</organism>
<sequence length="194" mass="21740">MTIAEILKAKGVSDDIIKAVQDDMKANKIYTASEENLDIRYGKLKTQHESTTQQLTEANTLIEELKKGTKGQEGLQQKVSDYEAQVAQLQQQLAKTQLDAEIRVQLLSAKALDVDYMTYKLKEKGELALDENGKIKGWDDKLAGLKTQFPQQFEASGAKKIVENRLPDKPDTNGNTEPKTLEDALKLAYEPKKE</sequence>
<dbReference type="InterPro" id="IPR009636">
    <property type="entry name" value="SCAF"/>
</dbReference>
<dbReference type="EMBL" id="BK014731">
    <property type="protein sequence ID" value="DAD73171.1"/>
    <property type="molecule type" value="Genomic_DNA"/>
</dbReference>
<name>A0A8S5LTH5_9CAUD</name>
<evidence type="ECO:0000256" key="2">
    <source>
        <dbReference type="SAM" id="MobiDB-lite"/>
    </source>
</evidence>
<feature type="compositionally biased region" description="Basic and acidic residues" evidence="2">
    <location>
        <begin position="179"/>
        <end position="194"/>
    </location>
</feature>
<proteinExistence type="predicted"/>
<accession>A0A8S5LTH5</accession>
<evidence type="ECO:0000256" key="1">
    <source>
        <dbReference type="SAM" id="Coils"/>
    </source>
</evidence>
<feature type="coiled-coil region" evidence="1">
    <location>
        <begin position="72"/>
        <end position="99"/>
    </location>
</feature>
<reference evidence="3" key="1">
    <citation type="journal article" date="2021" name="Proc. Natl. Acad. Sci. U.S.A.">
        <title>A Catalog of Tens of Thousands of Viruses from Human Metagenomes Reveals Hidden Associations with Chronic Diseases.</title>
        <authorList>
            <person name="Tisza M.J."/>
            <person name="Buck C.B."/>
        </authorList>
    </citation>
    <scope>NUCLEOTIDE SEQUENCE</scope>
    <source>
        <strain evidence="3">Ct25F5</strain>
    </source>
</reference>
<dbReference type="Pfam" id="PF06810">
    <property type="entry name" value="Phage_scaffold"/>
    <property type="match status" value="1"/>
</dbReference>